<gene>
    <name evidence="9" type="ORF">K0T92_05830</name>
</gene>
<evidence type="ECO:0000256" key="6">
    <source>
        <dbReference type="ARBA" id="ARBA00022989"/>
    </source>
</evidence>
<dbReference type="Proteomes" id="UP000812277">
    <property type="component" value="Unassembled WGS sequence"/>
</dbReference>
<feature type="transmembrane region" description="Helical" evidence="8">
    <location>
        <begin position="81"/>
        <end position="106"/>
    </location>
</feature>
<feature type="transmembrane region" description="Helical" evidence="8">
    <location>
        <begin position="272"/>
        <end position="297"/>
    </location>
</feature>
<dbReference type="InterPro" id="IPR004761">
    <property type="entry name" value="Spore_GerAB"/>
</dbReference>
<dbReference type="EMBL" id="JAHZIJ010000002">
    <property type="protein sequence ID" value="MBW7474256.1"/>
    <property type="molecule type" value="Genomic_DNA"/>
</dbReference>
<keyword evidence="3" id="KW-0813">Transport</keyword>
<feature type="transmembrane region" description="Helical" evidence="8">
    <location>
        <begin position="309"/>
        <end position="328"/>
    </location>
</feature>
<keyword evidence="5 8" id="KW-0812">Transmembrane</keyword>
<evidence type="ECO:0000256" key="4">
    <source>
        <dbReference type="ARBA" id="ARBA00022544"/>
    </source>
</evidence>
<dbReference type="Gene3D" id="1.20.1740.10">
    <property type="entry name" value="Amino acid/polyamine transporter I"/>
    <property type="match status" value="1"/>
</dbReference>
<keyword evidence="10" id="KW-1185">Reference proteome</keyword>
<evidence type="ECO:0000256" key="8">
    <source>
        <dbReference type="SAM" id="Phobius"/>
    </source>
</evidence>
<evidence type="ECO:0000256" key="3">
    <source>
        <dbReference type="ARBA" id="ARBA00022448"/>
    </source>
</evidence>
<comment type="similarity">
    <text evidence="2">Belongs to the amino acid-polyamine-organocation (APC) superfamily. Spore germination protein (SGP) (TC 2.A.3.9) family.</text>
</comment>
<evidence type="ECO:0000256" key="5">
    <source>
        <dbReference type="ARBA" id="ARBA00022692"/>
    </source>
</evidence>
<dbReference type="PANTHER" id="PTHR34975:SF2">
    <property type="entry name" value="SPORE GERMINATION PROTEIN A2"/>
    <property type="match status" value="1"/>
</dbReference>
<feature type="transmembrane region" description="Helical" evidence="8">
    <location>
        <begin position="118"/>
        <end position="137"/>
    </location>
</feature>
<evidence type="ECO:0000256" key="1">
    <source>
        <dbReference type="ARBA" id="ARBA00004141"/>
    </source>
</evidence>
<organism evidence="9 10">
    <name type="scientific">Paenibacillus oenotherae</name>
    <dbReference type="NCBI Taxonomy" id="1435645"/>
    <lineage>
        <taxon>Bacteria</taxon>
        <taxon>Bacillati</taxon>
        <taxon>Bacillota</taxon>
        <taxon>Bacilli</taxon>
        <taxon>Bacillales</taxon>
        <taxon>Paenibacillaceae</taxon>
        <taxon>Paenibacillus</taxon>
    </lineage>
</organism>
<comment type="subcellular location">
    <subcellularLocation>
        <location evidence="1">Membrane</location>
        <topology evidence="1">Multi-pass membrane protein</topology>
    </subcellularLocation>
</comment>
<keyword evidence="4" id="KW-0309">Germination</keyword>
<reference evidence="9 10" key="1">
    <citation type="submission" date="2021-07" db="EMBL/GenBank/DDBJ databases">
        <title>Paenibacillus radiodurans sp. nov., isolated from the southeastern edge of Tengger Desert.</title>
        <authorList>
            <person name="Zhang G."/>
        </authorList>
    </citation>
    <scope>NUCLEOTIDE SEQUENCE [LARGE SCALE GENOMIC DNA]</scope>
    <source>
        <strain evidence="9 10">DT7-4</strain>
    </source>
</reference>
<dbReference type="Pfam" id="PF03845">
    <property type="entry name" value="Spore_permease"/>
    <property type="match status" value="1"/>
</dbReference>
<feature type="transmembrane region" description="Helical" evidence="8">
    <location>
        <begin position="12"/>
        <end position="35"/>
    </location>
</feature>
<evidence type="ECO:0000256" key="2">
    <source>
        <dbReference type="ARBA" id="ARBA00007998"/>
    </source>
</evidence>
<keyword evidence="7 8" id="KW-0472">Membrane</keyword>
<accession>A0ABS7D317</accession>
<proteinExistence type="inferred from homology"/>
<sequence length="366" mass="40587">MLNKSKISSRQFMILTTFFTFGSAILTVPSGIVALAQQDAWIAALIGLAIGIVLIGMYILLAKQHPNKSLVEMMDVLMGKWLGRLIALLFVVSYFLLGPCAVLSILGNFLTTQMMPETPMVSLNILITAVVIMGGYLGIEVLARSSELIIPWGALLFFAFIVLVSFDIKPLNLQPVLENGIAPLGPAVLSFLGTVFLPNIILLMIIPHVNNEDNEAGRALLIGSIIGCVVMIIIIIMTIMVFGPGFTARSMYPTYSLARKISIGNFLQRIEAIIATIWFISLYFRVTIYVYVLSVALAQIFNLKDYRPLLMPLGMLLVVLSQFIYPNIPYEQESDARTWVPFTIIFGLFLPLLLLCLRGFRNMNKN</sequence>
<dbReference type="PANTHER" id="PTHR34975">
    <property type="entry name" value="SPORE GERMINATION PROTEIN A2"/>
    <property type="match status" value="1"/>
</dbReference>
<dbReference type="RefSeq" id="WP_219871482.1">
    <property type="nucleotide sequence ID" value="NZ_JAHZIJ010000002.1"/>
</dbReference>
<feature type="transmembrane region" description="Helical" evidence="8">
    <location>
        <begin position="219"/>
        <end position="242"/>
    </location>
</feature>
<dbReference type="NCBIfam" id="TIGR00912">
    <property type="entry name" value="2A0309"/>
    <property type="match status" value="1"/>
</dbReference>
<feature type="transmembrane region" description="Helical" evidence="8">
    <location>
        <begin position="41"/>
        <end position="61"/>
    </location>
</feature>
<evidence type="ECO:0000313" key="10">
    <source>
        <dbReference type="Proteomes" id="UP000812277"/>
    </source>
</evidence>
<feature type="transmembrane region" description="Helical" evidence="8">
    <location>
        <begin position="340"/>
        <end position="360"/>
    </location>
</feature>
<evidence type="ECO:0000256" key="7">
    <source>
        <dbReference type="ARBA" id="ARBA00023136"/>
    </source>
</evidence>
<name>A0ABS7D317_9BACL</name>
<feature type="transmembrane region" description="Helical" evidence="8">
    <location>
        <begin position="149"/>
        <end position="168"/>
    </location>
</feature>
<protein>
    <submittedName>
        <fullName evidence="9">Spore germination protein</fullName>
    </submittedName>
</protein>
<evidence type="ECO:0000313" key="9">
    <source>
        <dbReference type="EMBL" id="MBW7474256.1"/>
    </source>
</evidence>
<feature type="transmembrane region" description="Helical" evidence="8">
    <location>
        <begin position="188"/>
        <end position="207"/>
    </location>
</feature>
<keyword evidence="6 8" id="KW-1133">Transmembrane helix</keyword>
<comment type="caution">
    <text evidence="9">The sequence shown here is derived from an EMBL/GenBank/DDBJ whole genome shotgun (WGS) entry which is preliminary data.</text>
</comment>